<reference evidence="2 3" key="1">
    <citation type="submission" date="2023-12" db="EMBL/GenBank/DDBJ databases">
        <title>Description of new species of Mycobacterium terrae complex isolated from sewage at the Sao Paulo Zoological Park Foundation in Brazil.</title>
        <authorList>
            <person name="Romagnoli C.L."/>
            <person name="Conceicao E.C."/>
            <person name="Machado E."/>
            <person name="Barreto L.B.P.F."/>
            <person name="Sharma A."/>
            <person name="Silva N.M."/>
            <person name="Marques L.E."/>
            <person name="Juliana M.A."/>
            <person name="Lourenco M.C.S."/>
            <person name="Digiampietri L.A."/>
            <person name="Suffys P.N."/>
            <person name="Viana-Niero C."/>
        </authorList>
    </citation>
    <scope>NUCLEOTIDE SEQUENCE [LARGE SCALE GENOMIC DNA]</scope>
    <source>
        <strain evidence="2 3">MYC340</strain>
    </source>
</reference>
<feature type="non-terminal residue" evidence="2">
    <location>
        <position position="103"/>
    </location>
</feature>
<dbReference type="EMBL" id="JAYJJU010000007">
    <property type="protein sequence ID" value="MEB3031907.1"/>
    <property type="molecule type" value="Genomic_DNA"/>
</dbReference>
<evidence type="ECO:0000256" key="1">
    <source>
        <dbReference type="SAM" id="MobiDB-lite"/>
    </source>
</evidence>
<dbReference type="Proteomes" id="UP001298593">
    <property type="component" value="Unassembled WGS sequence"/>
</dbReference>
<name>A0ABU5XV96_9MYCO</name>
<organism evidence="2 3">
    <name type="scientific">[Mycobacterium] nativiensis</name>
    <dbReference type="NCBI Taxonomy" id="2855503"/>
    <lineage>
        <taxon>Bacteria</taxon>
        <taxon>Bacillati</taxon>
        <taxon>Actinomycetota</taxon>
        <taxon>Actinomycetes</taxon>
        <taxon>Mycobacteriales</taxon>
        <taxon>Mycobacteriaceae</taxon>
        <taxon>Mycolicibacter</taxon>
    </lineage>
</organism>
<evidence type="ECO:0000313" key="3">
    <source>
        <dbReference type="Proteomes" id="UP001298593"/>
    </source>
</evidence>
<feature type="region of interest" description="Disordered" evidence="1">
    <location>
        <begin position="34"/>
        <end position="103"/>
    </location>
</feature>
<evidence type="ECO:0000313" key="2">
    <source>
        <dbReference type="EMBL" id="MEB3031907.1"/>
    </source>
</evidence>
<comment type="caution">
    <text evidence="2">The sequence shown here is derived from an EMBL/GenBank/DDBJ whole genome shotgun (WGS) entry which is preliminary data.</text>
</comment>
<accession>A0ABU5XV96</accession>
<proteinExistence type="predicted"/>
<sequence>MPAGLTTPPAGGAATIGCCDVNGASGCCDICEIGAIPPDDPIPEAKPDWKPAPASASGDGIDPNDDPPAEAGDVPADPRPELNELGFKADDMPEPIPEPSPPG</sequence>
<gene>
    <name evidence="2" type="ORF">KV113_10090</name>
</gene>
<feature type="compositionally biased region" description="Pro residues" evidence="1">
    <location>
        <begin position="94"/>
        <end position="103"/>
    </location>
</feature>
<protein>
    <submittedName>
        <fullName evidence="2">Uncharacterized protein</fullName>
    </submittedName>
</protein>
<keyword evidence="3" id="KW-1185">Reference proteome</keyword>
<feature type="compositionally biased region" description="Basic and acidic residues" evidence="1">
    <location>
        <begin position="76"/>
        <end position="91"/>
    </location>
</feature>